<reference evidence="1 2" key="1">
    <citation type="submission" date="2024-11" db="EMBL/GenBank/DDBJ databases">
        <title>The Natural Products Discovery Center: Release of the First 8490 Sequenced Strains for Exploring Actinobacteria Biosynthetic Diversity.</title>
        <authorList>
            <person name="Kalkreuter E."/>
            <person name="Kautsar S.A."/>
            <person name="Yang D."/>
            <person name="Bader C.D."/>
            <person name="Teijaro C.N."/>
            <person name="Fluegel L."/>
            <person name="Davis C.M."/>
            <person name="Simpson J.R."/>
            <person name="Lauterbach L."/>
            <person name="Steele A.D."/>
            <person name="Gui C."/>
            <person name="Meng S."/>
            <person name="Li G."/>
            <person name="Viehrig K."/>
            <person name="Ye F."/>
            <person name="Su P."/>
            <person name="Kiefer A.F."/>
            <person name="Nichols A."/>
            <person name="Cepeda A.J."/>
            <person name="Yan W."/>
            <person name="Fan B."/>
            <person name="Jiang Y."/>
            <person name="Adhikari A."/>
            <person name="Zheng C.-J."/>
            <person name="Schuster L."/>
            <person name="Cowan T.M."/>
            <person name="Smanski M.J."/>
            <person name="Chevrette M.G."/>
            <person name="De Carvalho L.P.S."/>
            <person name="Shen B."/>
        </authorList>
    </citation>
    <scope>NUCLEOTIDE SEQUENCE [LARGE SCALE GENOMIC DNA]</scope>
    <source>
        <strain evidence="1 2">NPDC077433</strain>
    </source>
</reference>
<sequence length="50" mass="5415">MVKAKVSNNDFTRLSSQGIMSATSQPSPDSRAFIRSPLSAFIRASIIRCA</sequence>
<dbReference type="RefSeq" id="WP_230710425.1">
    <property type="nucleotide sequence ID" value="NZ_JBJDPD010000009.1"/>
</dbReference>
<gene>
    <name evidence="1" type="ORF">ACI2I3_06900</name>
</gene>
<keyword evidence="2" id="KW-1185">Reference proteome</keyword>
<name>A0ABW8L824_9GAMM</name>
<comment type="caution">
    <text evidence="1">The sequence shown here is derived from an EMBL/GenBank/DDBJ whole genome shotgun (WGS) entry which is preliminary data.</text>
</comment>
<proteinExistence type="predicted"/>
<protein>
    <submittedName>
        <fullName evidence="1">Uncharacterized protein</fullName>
    </submittedName>
</protein>
<dbReference type="Proteomes" id="UP001620234">
    <property type="component" value="Unassembled WGS sequence"/>
</dbReference>
<accession>A0ABW8L824</accession>
<evidence type="ECO:0000313" key="1">
    <source>
        <dbReference type="EMBL" id="MFK4001061.1"/>
    </source>
</evidence>
<organism evidence="1 2">
    <name type="scientific">Psychrobacter namhaensis</name>
    <dbReference type="NCBI Taxonomy" id="292734"/>
    <lineage>
        <taxon>Bacteria</taxon>
        <taxon>Pseudomonadati</taxon>
        <taxon>Pseudomonadota</taxon>
        <taxon>Gammaproteobacteria</taxon>
        <taxon>Moraxellales</taxon>
        <taxon>Moraxellaceae</taxon>
        <taxon>Psychrobacter</taxon>
    </lineage>
</organism>
<dbReference type="EMBL" id="JBJDPD010000009">
    <property type="protein sequence ID" value="MFK4001061.1"/>
    <property type="molecule type" value="Genomic_DNA"/>
</dbReference>
<evidence type="ECO:0000313" key="2">
    <source>
        <dbReference type="Proteomes" id="UP001620234"/>
    </source>
</evidence>